<feature type="domain" description="Mechanosensitive ion channel MscS" evidence="9">
    <location>
        <begin position="110"/>
        <end position="173"/>
    </location>
</feature>
<evidence type="ECO:0000313" key="12">
    <source>
        <dbReference type="Proteomes" id="UP001165986"/>
    </source>
</evidence>
<keyword evidence="6 8" id="KW-0472">Membrane</keyword>
<dbReference type="InterPro" id="IPR008910">
    <property type="entry name" value="MSC_TM_helix"/>
</dbReference>
<gene>
    <name evidence="11" type="ORF">FNW02_23215</name>
</gene>
<dbReference type="InterPro" id="IPR010920">
    <property type="entry name" value="LSM_dom_sf"/>
</dbReference>
<evidence type="ECO:0000256" key="4">
    <source>
        <dbReference type="ARBA" id="ARBA00022692"/>
    </source>
</evidence>
<evidence type="ECO:0000256" key="1">
    <source>
        <dbReference type="ARBA" id="ARBA00004651"/>
    </source>
</evidence>
<evidence type="ECO:0000259" key="9">
    <source>
        <dbReference type="Pfam" id="PF00924"/>
    </source>
</evidence>
<name>A0AA40T0F3_9NOST</name>
<dbReference type="Gene3D" id="2.30.30.60">
    <property type="match status" value="1"/>
</dbReference>
<keyword evidence="12" id="KW-1185">Reference proteome</keyword>
<sequence>MNAEISVLWDKVQTMVRDFVTLLPNIVLGLIVFAIFFFVGRQIKQVVKRLTRNRRHARNLGMVLGRLAQGITVLIGLFISLSIVIPSLQVADLVQLLGISGVAIGFAFRDILQNFLAGILILLTEPFQIDDQIVFKGFEGTVENIQTRATTIRTYDGRRIVIPNSELFTNSVTVNTAFESRRLEYDVGIGYGDDIDWTKQLMLEALHSVDVVLQDPAPDVLVMELAESSVNIRVRWWINPPRRADDLDSRDKVISAIKKKLVENGIDLPFPTRQILFHDQTEDTDGDRSRQREGWPSGKGEVPKPRSIGGSLRQLAELQDGNGKLDSQVVDQEL</sequence>
<dbReference type="SUPFAM" id="SSF82861">
    <property type="entry name" value="Mechanosensitive channel protein MscS (YggB), transmembrane region"/>
    <property type="match status" value="1"/>
</dbReference>
<keyword evidence="5 8" id="KW-1133">Transmembrane helix</keyword>
<proteinExistence type="inferred from homology"/>
<keyword evidence="4 8" id="KW-0812">Transmembrane</keyword>
<dbReference type="AlphaFoldDB" id="A0AA40T0F3"/>
<dbReference type="Gene3D" id="3.30.70.100">
    <property type="match status" value="1"/>
</dbReference>
<evidence type="ECO:0000256" key="6">
    <source>
        <dbReference type="ARBA" id="ARBA00023136"/>
    </source>
</evidence>
<evidence type="ECO:0000313" key="11">
    <source>
        <dbReference type="EMBL" id="MBD6618656.1"/>
    </source>
</evidence>
<feature type="domain" description="Mechanosensitive ion channel MscS C-terminal" evidence="10">
    <location>
        <begin position="184"/>
        <end position="267"/>
    </location>
</feature>
<keyword evidence="3" id="KW-1003">Cell membrane</keyword>
<evidence type="ECO:0000256" key="7">
    <source>
        <dbReference type="SAM" id="MobiDB-lite"/>
    </source>
</evidence>
<feature type="region of interest" description="Disordered" evidence="7">
    <location>
        <begin position="278"/>
        <end position="309"/>
    </location>
</feature>
<dbReference type="Proteomes" id="UP001165986">
    <property type="component" value="Unassembled WGS sequence"/>
</dbReference>
<dbReference type="Gene3D" id="1.10.287.1260">
    <property type="match status" value="1"/>
</dbReference>
<organism evidence="11 12">
    <name type="scientific">Komarekiella delphini-convector SJRDD-AB1</name>
    <dbReference type="NCBI Taxonomy" id="2593771"/>
    <lineage>
        <taxon>Bacteria</taxon>
        <taxon>Bacillati</taxon>
        <taxon>Cyanobacteriota</taxon>
        <taxon>Cyanophyceae</taxon>
        <taxon>Nostocales</taxon>
        <taxon>Nostocaceae</taxon>
        <taxon>Komarekiella</taxon>
        <taxon>Komarekiella delphini-convector</taxon>
    </lineage>
</organism>
<dbReference type="InterPro" id="IPR045275">
    <property type="entry name" value="MscS_archaea/bacteria_type"/>
</dbReference>
<dbReference type="GO" id="GO:0008381">
    <property type="term" value="F:mechanosensitive monoatomic ion channel activity"/>
    <property type="evidence" value="ECO:0007669"/>
    <property type="project" value="InterPro"/>
</dbReference>
<evidence type="ECO:0000256" key="8">
    <source>
        <dbReference type="SAM" id="Phobius"/>
    </source>
</evidence>
<dbReference type="InterPro" id="IPR006686">
    <property type="entry name" value="MscS_channel_CS"/>
</dbReference>
<dbReference type="SUPFAM" id="SSF82689">
    <property type="entry name" value="Mechanosensitive channel protein MscS (YggB), C-terminal domain"/>
    <property type="match status" value="1"/>
</dbReference>
<dbReference type="RefSeq" id="WP_191759858.1">
    <property type="nucleotide sequence ID" value="NZ_VJXY01000029.1"/>
</dbReference>
<dbReference type="InterPro" id="IPR011066">
    <property type="entry name" value="MscS_channel_C_sf"/>
</dbReference>
<feature type="transmembrane region" description="Helical" evidence="8">
    <location>
        <begin position="60"/>
        <end position="85"/>
    </location>
</feature>
<dbReference type="InterPro" id="IPR006685">
    <property type="entry name" value="MscS_channel_2nd"/>
</dbReference>
<dbReference type="InterPro" id="IPR011014">
    <property type="entry name" value="MscS_channel_TM-2"/>
</dbReference>
<dbReference type="Pfam" id="PF00924">
    <property type="entry name" value="MS_channel_2nd"/>
    <property type="match status" value="1"/>
</dbReference>
<dbReference type="PROSITE" id="PS01246">
    <property type="entry name" value="UPF0003"/>
    <property type="match status" value="1"/>
</dbReference>
<protein>
    <submittedName>
        <fullName evidence="11">Mechanosensitive ion channel family protein</fullName>
    </submittedName>
</protein>
<dbReference type="Pfam" id="PF21082">
    <property type="entry name" value="MS_channel_3rd"/>
    <property type="match status" value="1"/>
</dbReference>
<dbReference type="GO" id="GO:0005886">
    <property type="term" value="C:plasma membrane"/>
    <property type="evidence" value="ECO:0007669"/>
    <property type="project" value="UniProtKB-SubCell"/>
</dbReference>
<evidence type="ECO:0000256" key="2">
    <source>
        <dbReference type="ARBA" id="ARBA00008017"/>
    </source>
</evidence>
<evidence type="ECO:0000256" key="5">
    <source>
        <dbReference type="ARBA" id="ARBA00022989"/>
    </source>
</evidence>
<dbReference type="InterPro" id="IPR049278">
    <property type="entry name" value="MS_channel_C"/>
</dbReference>
<feature type="transmembrane region" description="Helical" evidence="8">
    <location>
        <begin position="20"/>
        <end position="39"/>
    </location>
</feature>
<dbReference type="PANTHER" id="PTHR30221:SF1">
    <property type="entry name" value="SMALL-CONDUCTANCE MECHANOSENSITIVE CHANNEL"/>
    <property type="match status" value="1"/>
</dbReference>
<comment type="subcellular location">
    <subcellularLocation>
        <location evidence="1">Cell membrane</location>
        <topology evidence="1">Multi-pass membrane protein</topology>
    </subcellularLocation>
</comment>
<reference evidence="11" key="1">
    <citation type="submission" date="2019-07" db="EMBL/GenBank/DDBJ databases">
        <title>Toxilogical consequences of a new and cryptic species of cyanobacteria (Komarekiella delphini-convector) recovered from the epidermis of a bottlenose dolphin and 1500 ft. in the air.</title>
        <authorList>
            <person name="Brown A.O."/>
            <person name="Dvorak P."/>
            <person name="Villanueva C.D."/>
            <person name="Foss A.J."/>
            <person name="Garvey A.D."/>
            <person name="Gibson Q.A."/>
            <person name="Johansen J.R."/>
            <person name="Casamatta D.A."/>
        </authorList>
    </citation>
    <scope>NUCLEOTIDE SEQUENCE</scope>
    <source>
        <strain evidence="11">SJRDD-AB1</strain>
    </source>
</reference>
<evidence type="ECO:0000259" key="10">
    <source>
        <dbReference type="Pfam" id="PF21082"/>
    </source>
</evidence>
<evidence type="ECO:0000256" key="3">
    <source>
        <dbReference type="ARBA" id="ARBA00022475"/>
    </source>
</evidence>
<accession>A0AA40T0F3</accession>
<dbReference type="PANTHER" id="PTHR30221">
    <property type="entry name" value="SMALL-CONDUCTANCE MECHANOSENSITIVE CHANNEL"/>
    <property type="match status" value="1"/>
</dbReference>
<comment type="similarity">
    <text evidence="2">Belongs to the MscS (TC 1.A.23) family.</text>
</comment>
<dbReference type="SUPFAM" id="SSF50182">
    <property type="entry name" value="Sm-like ribonucleoproteins"/>
    <property type="match status" value="1"/>
</dbReference>
<dbReference type="EMBL" id="VJXY01000029">
    <property type="protein sequence ID" value="MBD6618656.1"/>
    <property type="molecule type" value="Genomic_DNA"/>
</dbReference>
<dbReference type="InterPro" id="IPR023408">
    <property type="entry name" value="MscS_beta-dom_sf"/>
</dbReference>
<dbReference type="Pfam" id="PF05552">
    <property type="entry name" value="MS_channel_1st_1"/>
    <property type="match status" value="1"/>
</dbReference>
<comment type="caution">
    <text evidence="11">The sequence shown here is derived from an EMBL/GenBank/DDBJ whole genome shotgun (WGS) entry which is preliminary data.</text>
</comment>